<protein>
    <submittedName>
        <fullName evidence="3">HIT domain-containing protein</fullName>
    </submittedName>
</protein>
<dbReference type="PROSITE" id="PS51084">
    <property type="entry name" value="HIT_2"/>
    <property type="match status" value="1"/>
</dbReference>
<dbReference type="OrthoDB" id="26806at2157"/>
<comment type="caution">
    <text evidence="3">The sequence shown here is derived from an EMBL/GenBank/DDBJ whole genome shotgun (WGS) entry which is preliminary data.</text>
</comment>
<dbReference type="PANTHER" id="PTHR42997:SF1">
    <property type="entry name" value="AP-4-A PHOSPHORYLASE"/>
    <property type="match status" value="1"/>
</dbReference>
<dbReference type="Gene3D" id="3.30.428.10">
    <property type="entry name" value="HIT-like"/>
    <property type="match status" value="1"/>
</dbReference>
<feature type="short sequence motif" description="Histidine triad motif" evidence="1">
    <location>
        <begin position="98"/>
        <end position="102"/>
    </location>
</feature>
<reference evidence="3 4" key="1">
    <citation type="journal article" date="2017" name="BMC Genomics">
        <title>Genomic analysis of methanogenic archaea reveals a shift towards energy conservation.</title>
        <authorList>
            <person name="Gilmore S.P."/>
            <person name="Henske J.K."/>
            <person name="Sexton J.A."/>
            <person name="Solomon K.V."/>
            <person name="Seppala S."/>
            <person name="Yoo J.I."/>
            <person name="Huyett L.M."/>
            <person name="Pressman A."/>
            <person name="Cogan J.Z."/>
            <person name="Kivenson V."/>
            <person name="Peng X."/>
            <person name="Tan Y."/>
            <person name="Valentine D.L."/>
            <person name="O'Malley M.A."/>
        </authorList>
    </citation>
    <scope>NUCLEOTIDE SEQUENCE [LARGE SCALE GENOMIC DNA]</scope>
    <source>
        <strain evidence="3 4">M.o.H.</strain>
    </source>
</reference>
<keyword evidence="4" id="KW-1185">Reference proteome</keyword>
<dbReference type="InterPro" id="IPR036265">
    <property type="entry name" value="HIT-like_sf"/>
</dbReference>
<dbReference type="RefSeq" id="WP_069585128.1">
    <property type="nucleotide sequence ID" value="NZ_LMVM01000012.1"/>
</dbReference>
<dbReference type="SUPFAM" id="SSF54197">
    <property type="entry name" value="HIT-like"/>
    <property type="match status" value="1"/>
</dbReference>
<evidence type="ECO:0000259" key="2">
    <source>
        <dbReference type="PROSITE" id="PS51084"/>
    </source>
</evidence>
<gene>
    <name evidence="3" type="ORF">ASJ80_13070</name>
</gene>
<accession>A0A2A2H7K9</accession>
<dbReference type="InterPro" id="IPR011146">
    <property type="entry name" value="HIT-like"/>
</dbReference>
<dbReference type="Pfam" id="PF01230">
    <property type="entry name" value="HIT"/>
    <property type="match status" value="1"/>
</dbReference>
<dbReference type="EMBL" id="LMVM01000012">
    <property type="protein sequence ID" value="PAV05250.1"/>
    <property type="molecule type" value="Genomic_DNA"/>
</dbReference>
<evidence type="ECO:0000313" key="4">
    <source>
        <dbReference type="Proteomes" id="UP000217784"/>
    </source>
</evidence>
<dbReference type="InterPro" id="IPR052908">
    <property type="entry name" value="AP-4-A_phosphorylase"/>
</dbReference>
<proteinExistence type="predicted"/>
<dbReference type="PANTHER" id="PTHR42997">
    <property type="entry name" value="HIT FAMILY HYDROLASE"/>
    <property type="match status" value="1"/>
</dbReference>
<dbReference type="GO" id="GO:0003824">
    <property type="term" value="F:catalytic activity"/>
    <property type="evidence" value="ECO:0007669"/>
    <property type="project" value="InterPro"/>
</dbReference>
<name>A0A2A2H7K9_METBR</name>
<dbReference type="Proteomes" id="UP000217784">
    <property type="component" value="Unassembled WGS sequence"/>
</dbReference>
<evidence type="ECO:0000256" key="1">
    <source>
        <dbReference type="PROSITE-ProRule" id="PRU00464"/>
    </source>
</evidence>
<organism evidence="3 4">
    <name type="scientific">Methanobacterium bryantii</name>
    <dbReference type="NCBI Taxonomy" id="2161"/>
    <lineage>
        <taxon>Archaea</taxon>
        <taxon>Methanobacteriati</taxon>
        <taxon>Methanobacteriota</taxon>
        <taxon>Methanomada group</taxon>
        <taxon>Methanobacteria</taxon>
        <taxon>Methanobacteriales</taxon>
        <taxon>Methanobacteriaceae</taxon>
        <taxon>Methanobacterium</taxon>
    </lineage>
</organism>
<evidence type="ECO:0000313" key="3">
    <source>
        <dbReference type="EMBL" id="PAV05250.1"/>
    </source>
</evidence>
<dbReference type="AlphaFoldDB" id="A0A2A2H7K9"/>
<sequence length="155" mass="18345">MECKYFEKLKDYNYGDLLAETDYWIILLAPDQRNLGTCVIALKRFEGDLSELKDEEWLEFSKIVKKLEYALKKAFNSTMFNWGCLMNSSYRKDPPDPHVHWHMIPRYKEKTEFKGLIFEDPCFGSSTMKTKGGIRKVAEDVRIKIIKEIKDNFEI</sequence>
<feature type="domain" description="HIT" evidence="2">
    <location>
        <begin position="5"/>
        <end position="113"/>
    </location>
</feature>